<reference evidence="2" key="1">
    <citation type="journal article" date="2009" name="Rice">
        <title>De Novo Next Generation Sequencing of Plant Genomes.</title>
        <authorList>
            <person name="Rounsley S."/>
            <person name="Marri P.R."/>
            <person name="Yu Y."/>
            <person name="He R."/>
            <person name="Sisneros N."/>
            <person name="Goicoechea J.L."/>
            <person name="Lee S.J."/>
            <person name="Angelova A."/>
            <person name="Kudrna D."/>
            <person name="Luo M."/>
            <person name="Affourtit J."/>
            <person name="Desany B."/>
            <person name="Knight J."/>
            <person name="Niazi F."/>
            <person name="Egholm M."/>
            <person name="Wing R.A."/>
        </authorList>
    </citation>
    <scope>NUCLEOTIDE SEQUENCE [LARGE SCALE GENOMIC DNA]</scope>
    <source>
        <strain evidence="2">cv. IRGC 105608</strain>
    </source>
</reference>
<evidence type="ECO:0008006" key="4">
    <source>
        <dbReference type="Google" id="ProtNLM"/>
    </source>
</evidence>
<evidence type="ECO:0000313" key="2">
    <source>
        <dbReference type="EnsemblPlants" id="OBART07G06420.1"/>
    </source>
</evidence>
<dbReference type="Gramene" id="OBART07G06420.1">
    <property type="protein sequence ID" value="OBART07G06420.1"/>
    <property type="gene ID" value="OBART07G06420"/>
</dbReference>
<dbReference type="PaxDb" id="65489-OBART07G06420.1"/>
<evidence type="ECO:0000256" key="1">
    <source>
        <dbReference type="SAM" id="MobiDB-lite"/>
    </source>
</evidence>
<evidence type="ECO:0000313" key="3">
    <source>
        <dbReference type="Proteomes" id="UP000026960"/>
    </source>
</evidence>
<dbReference type="Proteomes" id="UP000026960">
    <property type="component" value="Chromosome 7"/>
</dbReference>
<organism evidence="2">
    <name type="scientific">Oryza barthii</name>
    <dbReference type="NCBI Taxonomy" id="65489"/>
    <lineage>
        <taxon>Eukaryota</taxon>
        <taxon>Viridiplantae</taxon>
        <taxon>Streptophyta</taxon>
        <taxon>Embryophyta</taxon>
        <taxon>Tracheophyta</taxon>
        <taxon>Spermatophyta</taxon>
        <taxon>Magnoliopsida</taxon>
        <taxon>Liliopsida</taxon>
        <taxon>Poales</taxon>
        <taxon>Poaceae</taxon>
        <taxon>BOP clade</taxon>
        <taxon>Oryzoideae</taxon>
        <taxon>Oryzeae</taxon>
        <taxon>Oryzinae</taxon>
        <taxon>Oryza</taxon>
    </lineage>
</organism>
<dbReference type="HOGENOM" id="CLU_1941321_0_0_1"/>
<feature type="region of interest" description="Disordered" evidence="1">
    <location>
        <begin position="79"/>
        <end position="130"/>
    </location>
</feature>
<keyword evidence="3" id="KW-1185">Reference proteome</keyword>
<name>A0A0D3GND7_9ORYZ</name>
<feature type="compositionally biased region" description="Basic residues" evidence="1">
    <location>
        <begin position="94"/>
        <end position="103"/>
    </location>
</feature>
<dbReference type="AlphaFoldDB" id="A0A0D3GND7"/>
<protein>
    <recommendedName>
        <fullName evidence="4">F-box domain-containing protein</fullName>
    </recommendedName>
</protein>
<reference evidence="2" key="2">
    <citation type="submission" date="2015-03" db="UniProtKB">
        <authorList>
            <consortium name="EnsemblPlants"/>
        </authorList>
    </citation>
    <scope>IDENTIFICATION</scope>
</reference>
<dbReference type="EnsemblPlants" id="OBART07G06420.1">
    <property type="protein sequence ID" value="OBART07G06420.1"/>
    <property type="gene ID" value="OBART07G06420"/>
</dbReference>
<accession>A0A0D3GND7</accession>
<sequence>MVLAAASAAAGGVEEEGDFWDVGDGVVYVLDQSGALLRTDLLLGVLRRLRGGAAVARARDACRSWRAVLSDDLSDPTVDAALRLQRRQEEPRPPRTRRRSGRRAKGDGSPPPRHGRRPRRKPAEFRMVCH</sequence>
<proteinExistence type="predicted"/>